<feature type="non-terminal residue" evidence="2">
    <location>
        <position position="1"/>
    </location>
</feature>
<keyword evidence="3" id="KW-1185">Reference proteome</keyword>
<dbReference type="PANTHER" id="PTHR35317:SF28">
    <property type="entry name" value="ZINC FINGER, CCHC-TYPE, RIBONUCLEASE H-LIKE DOMAIN, GAG-PRE-INTEGRASE DOMAIN PROTEIN-RELATED"/>
    <property type="match status" value="1"/>
</dbReference>
<dbReference type="Pfam" id="PF14223">
    <property type="entry name" value="Retrotran_gag_2"/>
    <property type="match status" value="1"/>
</dbReference>
<feature type="non-terminal residue" evidence="2">
    <location>
        <position position="239"/>
    </location>
</feature>
<evidence type="ECO:0008006" key="4">
    <source>
        <dbReference type="Google" id="ProtNLM"/>
    </source>
</evidence>
<evidence type="ECO:0000313" key="2">
    <source>
        <dbReference type="EMBL" id="KAH9292372.1"/>
    </source>
</evidence>
<evidence type="ECO:0000256" key="1">
    <source>
        <dbReference type="SAM" id="MobiDB-lite"/>
    </source>
</evidence>
<organism evidence="2 3">
    <name type="scientific">Taxus chinensis</name>
    <name type="common">Chinese yew</name>
    <name type="synonym">Taxus wallichiana var. chinensis</name>
    <dbReference type="NCBI Taxonomy" id="29808"/>
    <lineage>
        <taxon>Eukaryota</taxon>
        <taxon>Viridiplantae</taxon>
        <taxon>Streptophyta</taxon>
        <taxon>Embryophyta</taxon>
        <taxon>Tracheophyta</taxon>
        <taxon>Spermatophyta</taxon>
        <taxon>Pinopsida</taxon>
        <taxon>Pinidae</taxon>
        <taxon>Conifers II</taxon>
        <taxon>Cupressales</taxon>
        <taxon>Taxaceae</taxon>
        <taxon>Taxus</taxon>
    </lineage>
</organism>
<accession>A0AA38C8M3</accession>
<comment type="caution">
    <text evidence="2">The sequence shown here is derived from an EMBL/GenBank/DDBJ whole genome shotgun (WGS) entry which is preliminary data.</text>
</comment>
<dbReference type="AlphaFoldDB" id="A0AA38C8M3"/>
<reference evidence="2 3" key="1">
    <citation type="journal article" date="2021" name="Nat. Plants">
        <title>The Taxus genome provides insights into paclitaxel biosynthesis.</title>
        <authorList>
            <person name="Xiong X."/>
            <person name="Gou J."/>
            <person name="Liao Q."/>
            <person name="Li Y."/>
            <person name="Zhou Q."/>
            <person name="Bi G."/>
            <person name="Li C."/>
            <person name="Du R."/>
            <person name="Wang X."/>
            <person name="Sun T."/>
            <person name="Guo L."/>
            <person name="Liang H."/>
            <person name="Lu P."/>
            <person name="Wu Y."/>
            <person name="Zhang Z."/>
            <person name="Ro D.K."/>
            <person name="Shang Y."/>
            <person name="Huang S."/>
            <person name="Yan J."/>
        </authorList>
    </citation>
    <scope>NUCLEOTIDE SEQUENCE [LARGE SCALE GENOMIC DNA]</scope>
    <source>
        <strain evidence="2">Ta-2019</strain>
    </source>
</reference>
<dbReference type="EMBL" id="JAHRHJ020003159">
    <property type="protein sequence ID" value="KAH9292372.1"/>
    <property type="molecule type" value="Genomic_DNA"/>
</dbReference>
<protein>
    <recommendedName>
        <fullName evidence="4">UBN2 domain-containing protein</fullName>
    </recommendedName>
</protein>
<evidence type="ECO:0000313" key="3">
    <source>
        <dbReference type="Proteomes" id="UP000824469"/>
    </source>
</evidence>
<dbReference type="PANTHER" id="PTHR35317">
    <property type="entry name" value="OS04G0629600 PROTEIN"/>
    <property type="match status" value="1"/>
</dbReference>
<gene>
    <name evidence="2" type="ORF">KI387_042442</name>
</gene>
<feature type="region of interest" description="Disordered" evidence="1">
    <location>
        <begin position="191"/>
        <end position="239"/>
    </location>
</feature>
<sequence length="239" mass="27266">LWELVEGGYTEVADQAAFNALTQAQKNALKENRRKDAKDLSYIQNAVTDSVFPRIATTTNSKQAWDTLQNAYQGSDKVKVVRLQMLRREFETLLMKDSKSVNDFFTRKMTIVNQMRTNGDIVEDHRIIEKVLRSLPVRFDPVVVAIEESKDLKQMSVDELMGSLQTHEQRMSRSASSSNEQAFKKIQMLEAGGEEHTTEEEEDLTTNKKVEVTTTIKSHMQEEEVEEGATTLPEVVLHK</sequence>
<proteinExistence type="predicted"/>
<name>A0AA38C8M3_TAXCH</name>
<dbReference type="OMA" id="LAHEEKM"/>
<dbReference type="Proteomes" id="UP000824469">
    <property type="component" value="Unassembled WGS sequence"/>
</dbReference>